<protein>
    <submittedName>
        <fullName evidence="8">Photosystem I subunit PSI-E</fullName>
    </submittedName>
</protein>
<evidence type="ECO:0000256" key="4">
    <source>
        <dbReference type="ARBA" id="ARBA00022531"/>
    </source>
</evidence>
<comment type="subcellular location">
    <subcellularLocation>
        <location evidence="2">Plastid</location>
        <location evidence="2">Chloroplast thylakoid membrane</location>
        <topology evidence="2">Peripheral membrane protein</topology>
    </subcellularLocation>
</comment>
<dbReference type="AlphaFoldDB" id="Q8VZZ9"/>
<dbReference type="PANTHER" id="PTHR34549">
    <property type="entry name" value="PHOTOSYSTEM I REACTION CENTER SUBUNIT IV A, CHLOROPLASTIC-RELATED"/>
    <property type="match status" value="1"/>
</dbReference>
<comment type="function">
    <text evidence="1">Stabilizes the interaction between PsaC and the PSI core, assists the docking of the ferredoxin to PSI and interacts with ferredoxin-NADP oxidoreductase.</text>
</comment>
<evidence type="ECO:0000256" key="2">
    <source>
        <dbReference type="ARBA" id="ARBA00004525"/>
    </source>
</evidence>
<dbReference type="Pfam" id="PF02427">
    <property type="entry name" value="PSI_PsaE"/>
    <property type="match status" value="1"/>
</dbReference>
<proteinExistence type="evidence at transcript level"/>
<evidence type="ECO:0000256" key="5">
    <source>
        <dbReference type="ARBA" id="ARBA00022836"/>
    </source>
</evidence>
<keyword evidence="5" id="KW-0603">Photosystem I</keyword>
<keyword evidence="6" id="KW-0472">Membrane</keyword>
<evidence type="ECO:0000256" key="3">
    <source>
        <dbReference type="ARBA" id="ARBA00007501"/>
    </source>
</evidence>
<accession>Q8VZZ9</accession>
<feature type="region of interest" description="Disordered" evidence="7">
    <location>
        <begin position="1"/>
        <end position="32"/>
    </location>
</feature>
<keyword evidence="4" id="KW-0602">Photosynthesis</keyword>
<evidence type="ECO:0000256" key="6">
    <source>
        <dbReference type="ARBA" id="ARBA00023136"/>
    </source>
</evidence>
<comment type="similarity">
    <text evidence="3">Belongs to the PsaE family.</text>
</comment>
<evidence type="ECO:0000256" key="1">
    <source>
        <dbReference type="ARBA" id="ARBA00001993"/>
    </source>
</evidence>
<dbReference type="InterPro" id="IPR008990">
    <property type="entry name" value="Elect_transpt_acc-like_dom_sf"/>
</dbReference>
<dbReference type="Gene3D" id="2.30.30.50">
    <property type="match status" value="1"/>
</dbReference>
<dbReference type="GO" id="GO:0009535">
    <property type="term" value="C:chloroplast thylakoid membrane"/>
    <property type="evidence" value="ECO:0007669"/>
    <property type="project" value="UniProtKB-SubCell"/>
</dbReference>
<evidence type="ECO:0000313" key="8">
    <source>
        <dbReference type="EMBL" id="AAL35975.1"/>
    </source>
</evidence>
<feature type="non-terminal residue" evidence="8">
    <location>
        <position position="1"/>
    </location>
</feature>
<dbReference type="EMBL" id="AY040673">
    <property type="protein sequence ID" value="AAL35975.1"/>
    <property type="molecule type" value="mRNA"/>
</dbReference>
<name>Q8VZZ9_ELAOL</name>
<dbReference type="GO" id="GO:0015979">
    <property type="term" value="P:photosynthesis"/>
    <property type="evidence" value="ECO:0007669"/>
    <property type="project" value="UniProtKB-KW"/>
</dbReference>
<dbReference type="InterPro" id="IPR003375">
    <property type="entry name" value="PSI_PsaE"/>
</dbReference>
<dbReference type="SUPFAM" id="SSF50090">
    <property type="entry name" value="Electron transport accessory proteins"/>
    <property type="match status" value="1"/>
</dbReference>
<reference evidence="8" key="1">
    <citation type="submission" date="2001-11" db="EMBL/GenBank/DDBJ databases">
        <title>Isolation, and characterization of photosystem I subunit PSI-E cDNA clone from the Elaeis oleifera mesocarp tissue.</title>
        <authorList>
            <person name="Shah F.H."/>
            <person name="Bhore S.J."/>
        </authorList>
    </citation>
    <scope>NUCLEOTIDE SEQUENCE</scope>
    <source>
        <strain evidence="8">PsaEa</strain>
        <tissue evidence="8">Mesocarp</tissue>
    </source>
</reference>
<evidence type="ECO:0000256" key="7">
    <source>
        <dbReference type="SAM" id="MobiDB-lite"/>
    </source>
</evidence>
<organism evidence="8">
    <name type="scientific">Elaeis oleifera</name>
    <name type="common">American oil palm</name>
    <name type="synonym">Corozo oleifera</name>
    <dbReference type="NCBI Taxonomy" id="80265"/>
    <lineage>
        <taxon>Eukaryota</taxon>
        <taxon>Viridiplantae</taxon>
        <taxon>Streptophyta</taxon>
        <taxon>Embryophyta</taxon>
        <taxon>Tracheophyta</taxon>
        <taxon>Spermatophyta</taxon>
        <taxon>Magnoliopsida</taxon>
        <taxon>Liliopsida</taxon>
        <taxon>Arecaceae</taxon>
        <taxon>Arecoideae</taxon>
        <taxon>Cocoseae</taxon>
        <taxon>Elaeidinae</taxon>
        <taxon>Elaeis</taxon>
    </lineage>
</organism>
<dbReference type="PANTHER" id="PTHR34549:SF10">
    <property type="entry name" value="PHOTOSYSTEM I REACTION CENTER SUBUNIT IV A, CHLOROPLASTIC-RELATED"/>
    <property type="match status" value="1"/>
</dbReference>
<sequence>HEDPEKPPTGTIHGPEKPPSAKLSGPKEKEPMRRAKVKILRKESYWYNRIGSVVTMDQDTKTRYPVAKKIMLVCLRTASHWMGSRKRNEGCC</sequence>
<dbReference type="GO" id="GO:0009538">
    <property type="term" value="C:photosystem I reaction center"/>
    <property type="evidence" value="ECO:0007669"/>
    <property type="project" value="InterPro"/>
</dbReference>